<dbReference type="CDD" id="cd07067">
    <property type="entry name" value="HP_PGM_like"/>
    <property type="match status" value="1"/>
</dbReference>
<name>A0A1M6HTZ9_9FIRM</name>
<dbReference type="RefSeq" id="WP_073993901.1">
    <property type="nucleotide sequence ID" value="NZ_FQYT01000016.1"/>
</dbReference>
<dbReference type="AlphaFoldDB" id="A0A1M6HTZ9"/>
<dbReference type="InterPro" id="IPR050275">
    <property type="entry name" value="PGM_Phosphatase"/>
</dbReference>
<dbReference type="InterPro" id="IPR013078">
    <property type="entry name" value="His_Pase_superF_clade-1"/>
</dbReference>
<reference evidence="3 4" key="1">
    <citation type="submission" date="2016-11" db="EMBL/GenBank/DDBJ databases">
        <authorList>
            <person name="Jaros S."/>
            <person name="Januszkiewicz K."/>
            <person name="Wedrychowicz H."/>
        </authorList>
    </citation>
    <scope>NUCLEOTIDE SEQUENCE [LARGE SCALE GENOMIC DNA]</scope>
    <source>
        <strain evidence="3 4">DSM 15970</strain>
    </source>
</reference>
<accession>A0A1M6HTZ9</accession>
<feature type="binding site" evidence="2">
    <location>
        <position position="62"/>
    </location>
    <ligand>
        <name>substrate</name>
    </ligand>
</feature>
<dbReference type="SUPFAM" id="SSF53254">
    <property type="entry name" value="Phosphoglycerate mutase-like"/>
    <property type="match status" value="1"/>
</dbReference>
<keyword evidence="4" id="KW-1185">Reference proteome</keyword>
<dbReference type="SMART" id="SM00855">
    <property type="entry name" value="PGAM"/>
    <property type="match status" value="1"/>
</dbReference>
<dbReference type="Proteomes" id="UP000184342">
    <property type="component" value="Unassembled WGS sequence"/>
</dbReference>
<sequence>MEETRRIYLVRHCEPQLPQDASFCLGKKDIPLNDEGRKQAHNLKKIFSDRDISCVYSSPLSRARETAIIIADKKRDVVVKESYSELNTGRWDGLSFEEIKEKFPQEYKERGMNLEHYVIVGGESLAACRDRAMSELSRTIQETDGNIVIVTHAGVIRMILSHLAGTGIQESFRNKPGYGSVNMLLYDGVHLKTEGMCI</sequence>
<dbReference type="PIRSF" id="PIRSF000709">
    <property type="entry name" value="6PFK_2-Ptase"/>
    <property type="match status" value="1"/>
</dbReference>
<evidence type="ECO:0000313" key="4">
    <source>
        <dbReference type="Proteomes" id="UP000184342"/>
    </source>
</evidence>
<protein>
    <submittedName>
        <fullName evidence="3">Probable phosphoglycerate mutase</fullName>
    </submittedName>
</protein>
<proteinExistence type="predicted"/>
<feature type="active site" description="Tele-phosphohistidine intermediate" evidence="1">
    <location>
        <position position="12"/>
    </location>
</feature>
<evidence type="ECO:0000313" key="3">
    <source>
        <dbReference type="EMBL" id="SHJ25675.1"/>
    </source>
</evidence>
<gene>
    <name evidence="3" type="ORF">SAMN02745691_01603</name>
</gene>
<evidence type="ECO:0000256" key="1">
    <source>
        <dbReference type="PIRSR" id="PIRSR613078-1"/>
    </source>
</evidence>
<dbReference type="STRING" id="1122934.SAMN02745691_01603"/>
<dbReference type="Pfam" id="PF00300">
    <property type="entry name" value="His_Phos_1"/>
    <property type="match status" value="1"/>
</dbReference>
<dbReference type="InterPro" id="IPR029033">
    <property type="entry name" value="His_PPase_superfam"/>
</dbReference>
<evidence type="ECO:0000256" key="2">
    <source>
        <dbReference type="PIRSR" id="PIRSR613078-2"/>
    </source>
</evidence>
<dbReference type="PANTHER" id="PTHR48100">
    <property type="entry name" value="BROAD-SPECIFICITY PHOSPHATASE YOR283W-RELATED"/>
    <property type="match status" value="1"/>
</dbReference>
<dbReference type="Gene3D" id="3.40.50.1240">
    <property type="entry name" value="Phosphoglycerate mutase-like"/>
    <property type="match status" value="1"/>
</dbReference>
<organism evidence="3 4">
    <name type="scientific">Parasporobacterium paucivorans DSM 15970</name>
    <dbReference type="NCBI Taxonomy" id="1122934"/>
    <lineage>
        <taxon>Bacteria</taxon>
        <taxon>Bacillati</taxon>
        <taxon>Bacillota</taxon>
        <taxon>Clostridia</taxon>
        <taxon>Lachnospirales</taxon>
        <taxon>Lachnospiraceae</taxon>
        <taxon>Parasporobacterium</taxon>
    </lineage>
</organism>
<dbReference type="GO" id="GO:0016791">
    <property type="term" value="F:phosphatase activity"/>
    <property type="evidence" value="ECO:0007669"/>
    <property type="project" value="TreeGrafter"/>
</dbReference>
<dbReference type="OrthoDB" id="9781415at2"/>
<dbReference type="EMBL" id="FQYT01000016">
    <property type="protein sequence ID" value="SHJ25675.1"/>
    <property type="molecule type" value="Genomic_DNA"/>
</dbReference>
<feature type="active site" description="Proton donor/acceptor" evidence="1">
    <location>
        <position position="85"/>
    </location>
</feature>